<dbReference type="EMBL" id="CP063356">
    <property type="protein sequence ID" value="QOY33976.1"/>
    <property type="molecule type" value="Genomic_DNA"/>
</dbReference>
<dbReference type="Gene3D" id="3.10.129.10">
    <property type="entry name" value="Hotdog Thioesterase"/>
    <property type="match status" value="1"/>
</dbReference>
<dbReference type="CDD" id="cd00586">
    <property type="entry name" value="4HBT"/>
    <property type="match status" value="1"/>
</dbReference>
<reference evidence="4 5" key="2">
    <citation type="journal article" date="2017" name="Genome Announc.">
        <title>Draft Genome Sequences of Four Alkaliphilic Bacteria Belonging to the Anaerobacillus Genus.</title>
        <authorList>
            <person name="Bassil N.M."/>
            <person name="Lloyd J.R."/>
        </authorList>
    </citation>
    <scope>NUCLEOTIDE SEQUENCE [LARGE SCALE GENOMIC DNA]</scope>
    <source>
        <strain evidence="4 5">NB2006</strain>
    </source>
</reference>
<dbReference type="Pfam" id="PF13279">
    <property type="entry name" value="4HBT_2"/>
    <property type="match status" value="1"/>
</dbReference>
<evidence type="ECO:0000313" key="3">
    <source>
        <dbReference type="EMBL" id="OIJ23058.1"/>
    </source>
</evidence>
<dbReference type="EMBL" id="LQXD01000005">
    <property type="protein sequence ID" value="OIJ23058.1"/>
    <property type="molecule type" value="Genomic_DNA"/>
</dbReference>
<reference evidence="4" key="4">
    <citation type="submission" date="2020-10" db="EMBL/GenBank/DDBJ databases">
        <authorList>
            <person name="Bassil N.M."/>
            <person name="Lloyd J.R."/>
        </authorList>
    </citation>
    <scope>NUCLEOTIDE SEQUENCE</scope>
    <source>
        <strain evidence="4">NB2006</strain>
    </source>
</reference>
<comment type="similarity">
    <text evidence="1">Belongs to the 4-hydroxybenzoyl-CoA thioesterase family.</text>
</comment>
<dbReference type="AlphaFoldDB" id="A0A1S2ME89"/>
<name>A0A1S2ME89_9BACI</name>
<dbReference type="GO" id="GO:0047617">
    <property type="term" value="F:fatty acyl-CoA hydrolase activity"/>
    <property type="evidence" value="ECO:0007669"/>
    <property type="project" value="TreeGrafter"/>
</dbReference>
<dbReference type="SUPFAM" id="SSF54637">
    <property type="entry name" value="Thioesterase/thiol ester dehydrase-isomerase"/>
    <property type="match status" value="1"/>
</dbReference>
<keyword evidence="5" id="KW-1185">Reference proteome</keyword>
<evidence type="ECO:0000313" key="4">
    <source>
        <dbReference type="EMBL" id="QOY33976.1"/>
    </source>
</evidence>
<dbReference type="Proteomes" id="UP000180175">
    <property type="component" value="Chromosome"/>
</dbReference>
<gene>
    <name evidence="4" type="ORF">AWH56_014610</name>
    <name evidence="3" type="ORF">AWH56_02690</name>
</gene>
<protein>
    <submittedName>
        <fullName evidence="4">Acyl-CoA thioesterase</fullName>
    </submittedName>
</protein>
<dbReference type="InterPro" id="IPR006684">
    <property type="entry name" value="YbgC/YbaW"/>
</dbReference>
<sequence>MKNISYIEDFDTWVSSFTYSFPVKVRFSETDLFGHLNNTKVFVYFEEGRIEFFKEIGIMQQWLANSGDGIPVTSDLQCDYLRQIFFDERLSVFVKIHTIGRTSVDLHYMIKNELDEICITGRGRMVQVHKKTGKPFEWDEKMMNNLKSSVSSVNI</sequence>
<keyword evidence="2" id="KW-0378">Hydrolase</keyword>
<reference evidence="4 5" key="3">
    <citation type="journal article" date="2019" name="Int. J. Syst. Evol. Microbiol.">
        <title>Anaerobacillus isosaccharinicus sp. nov., an alkaliphilic bacterium which degrades isosaccharinic acid.</title>
        <authorList>
            <person name="Bassil N.M."/>
            <person name="Lloyd J.R."/>
        </authorList>
    </citation>
    <scope>NUCLEOTIDE SEQUENCE [LARGE SCALE GENOMIC DNA]</scope>
    <source>
        <strain evidence="4 5">NB2006</strain>
    </source>
</reference>
<dbReference type="PIRSF" id="PIRSF003230">
    <property type="entry name" value="YbgC"/>
    <property type="match status" value="1"/>
</dbReference>
<accession>A0A1S2ME89</accession>
<evidence type="ECO:0000256" key="1">
    <source>
        <dbReference type="ARBA" id="ARBA00005953"/>
    </source>
</evidence>
<dbReference type="OrthoDB" id="9799036at2"/>
<evidence type="ECO:0000313" key="5">
    <source>
        <dbReference type="Proteomes" id="UP000180175"/>
    </source>
</evidence>
<reference evidence="3 5" key="1">
    <citation type="submission" date="2016-10" db="EMBL/GenBank/DDBJ databases">
        <title>Draft genome sequences of four alkaliphilic bacteria belonging to the Anaerobacillus genus.</title>
        <authorList>
            <person name="Bassil N.M."/>
            <person name="Lloyd J.R."/>
        </authorList>
    </citation>
    <scope>NUCLEOTIDE SEQUENCE [LARGE SCALE GENOMIC DNA]</scope>
    <source>
        <strain evidence="3 5">NB2006</strain>
    </source>
</reference>
<organism evidence="3 5">
    <name type="scientific">Anaerobacillus isosaccharinicus</name>
    <dbReference type="NCBI Taxonomy" id="1532552"/>
    <lineage>
        <taxon>Bacteria</taxon>
        <taxon>Bacillati</taxon>
        <taxon>Bacillota</taxon>
        <taxon>Bacilli</taxon>
        <taxon>Bacillales</taxon>
        <taxon>Bacillaceae</taxon>
        <taxon>Anaerobacillus</taxon>
    </lineage>
</organism>
<dbReference type="KEGG" id="aia:AWH56_014610"/>
<dbReference type="PANTHER" id="PTHR31793">
    <property type="entry name" value="4-HYDROXYBENZOYL-COA THIOESTERASE FAMILY MEMBER"/>
    <property type="match status" value="1"/>
</dbReference>
<evidence type="ECO:0000256" key="2">
    <source>
        <dbReference type="ARBA" id="ARBA00022801"/>
    </source>
</evidence>
<dbReference type="RefSeq" id="WP_071315720.1">
    <property type="nucleotide sequence ID" value="NZ_CP063356.2"/>
</dbReference>
<dbReference type="InterPro" id="IPR050563">
    <property type="entry name" value="4-hydroxybenzoyl-CoA_TE"/>
</dbReference>
<dbReference type="InterPro" id="IPR029069">
    <property type="entry name" value="HotDog_dom_sf"/>
</dbReference>
<dbReference type="PANTHER" id="PTHR31793:SF24">
    <property type="entry name" value="LONG-CHAIN ACYL-COA THIOESTERASE FADM"/>
    <property type="match status" value="1"/>
</dbReference>
<proteinExistence type="inferred from homology"/>